<proteinExistence type="predicted"/>
<evidence type="ECO:0000313" key="2">
    <source>
        <dbReference type="Proteomes" id="UP001630127"/>
    </source>
</evidence>
<dbReference type="PANTHER" id="PTHR33070">
    <property type="entry name" value="OS06G0725500 PROTEIN"/>
    <property type="match status" value="1"/>
</dbReference>
<dbReference type="EMBL" id="JBJUIK010000014">
    <property type="protein sequence ID" value="KAL3505470.1"/>
    <property type="molecule type" value="Genomic_DNA"/>
</dbReference>
<dbReference type="InterPro" id="IPR004320">
    <property type="entry name" value="BPS1_pln"/>
</dbReference>
<reference evidence="1 2" key="1">
    <citation type="submission" date="2024-11" db="EMBL/GenBank/DDBJ databases">
        <title>A near-complete genome assembly of Cinchona calisaya.</title>
        <authorList>
            <person name="Lian D.C."/>
            <person name="Zhao X.W."/>
            <person name="Wei L."/>
        </authorList>
    </citation>
    <scope>NUCLEOTIDE SEQUENCE [LARGE SCALE GENOMIC DNA]</scope>
    <source>
        <tissue evidence="1">Nenye</tissue>
    </source>
</reference>
<name>A0ABD2YGY9_9GENT</name>
<dbReference type="PANTHER" id="PTHR33070:SF115">
    <property type="entry name" value="T23E18.15"/>
    <property type="match status" value="1"/>
</dbReference>
<protein>
    <submittedName>
        <fullName evidence="1">Uncharacterized protein</fullName>
    </submittedName>
</protein>
<organism evidence="1 2">
    <name type="scientific">Cinchona calisaya</name>
    <dbReference type="NCBI Taxonomy" id="153742"/>
    <lineage>
        <taxon>Eukaryota</taxon>
        <taxon>Viridiplantae</taxon>
        <taxon>Streptophyta</taxon>
        <taxon>Embryophyta</taxon>
        <taxon>Tracheophyta</taxon>
        <taxon>Spermatophyta</taxon>
        <taxon>Magnoliopsida</taxon>
        <taxon>eudicotyledons</taxon>
        <taxon>Gunneridae</taxon>
        <taxon>Pentapetalae</taxon>
        <taxon>asterids</taxon>
        <taxon>lamiids</taxon>
        <taxon>Gentianales</taxon>
        <taxon>Rubiaceae</taxon>
        <taxon>Cinchonoideae</taxon>
        <taxon>Cinchoneae</taxon>
        <taxon>Cinchona</taxon>
    </lineage>
</organism>
<comment type="caution">
    <text evidence="1">The sequence shown here is derived from an EMBL/GenBank/DDBJ whole genome shotgun (WGS) entry which is preliminary data.</text>
</comment>
<keyword evidence="2" id="KW-1185">Reference proteome</keyword>
<dbReference type="Pfam" id="PF03087">
    <property type="entry name" value="BPS1"/>
    <property type="match status" value="1"/>
</dbReference>
<dbReference type="AlphaFoldDB" id="A0ABD2YGY9"/>
<evidence type="ECO:0000313" key="1">
    <source>
        <dbReference type="EMBL" id="KAL3505470.1"/>
    </source>
</evidence>
<accession>A0ABD2YGY9</accession>
<sequence>MATSVPNSKFSSHARSISLPSSHPLLASAEGQLQRLKSSENASSSSHASACQKLDGLKNLYECLDDVLQLPFSQQQILTHQRFGNWEEGILDGSLRLLDICSNVREIYSQMKESVRELESSLRRKRNGELAKEINTYMTSKKHLNKLISKCYKELKNCNLAVVNKDFETVPLVKLIKEVHEVSLVVMKSTLSFVSPSKIGSQQRSRSLFSKLLVQHKSASFEGDSDIAAIEKIDNDLHLLNINKKSNKDRDLQMQNLVKGLQALDCSIQKLTEVLEIVFRLLLKTRVSLLNILNN</sequence>
<gene>
    <name evidence="1" type="ORF">ACH5RR_035311</name>
</gene>
<dbReference type="Proteomes" id="UP001630127">
    <property type="component" value="Unassembled WGS sequence"/>
</dbReference>